<comment type="caution">
    <text evidence="8">The sequence shown here is derived from an EMBL/GenBank/DDBJ whole genome shotgun (WGS) entry which is preliminary data.</text>
</comment>
<comment type="catalytic activity">
    <reaction evidence="6">
        <text>alpha-D-glucose 6-phosphate = beta-D-fructose 6-phosphate</text>
        <dbReference type="Rhea" id="RHEA:11816"/>
        <dbReference type="ChEBI" id="CHEBI:57634"/>
        <dbReference type="ChEBI" id="CHEBI:58225"/>
        <dbReference type="EC" id="5.3.1.9"/>
    </reaction>
</comment>
<dbReference type="EMBL" id="BEHT01000017">
    <property type="protein sequence ID" value="GBC98925.1"/>
    <property type="molecule type" value="Genomic_DNA"/>
</dbReference>
<dbReference type="Proteomes" id="UP000236173">
    <property type="component" value="Unassembled WGS sequence"/>
</dbReference>
<dbReference type="Pfam" id="PF06560">
    <property type="entry name" value="GPI"/>
    <property type="match status" value="1"/>
</dbReference>
<evidence type="ECO:0000259" key="7">
    <source>
        <dbReference type="Pfam" id="PF06560"/>
    </source>
</evidence>
<dbReference type="SUPFAM" id="SSF51182">
    <property type="entry name" value="RmlC-like cupins"/>
    <property type="match status" value="1"/>
</dbReference>
<dbReference type="EC" id="5.3.1.9" evidence="3"/>
<evidence type="ECO:0000313" key="9">
    <source>
        <dbReference type="Proteomes" id="UP000236173"/>
    </source>
</evidence>
<dbReference type="InterPro" id="IPR014710">
    <property type="entry name" value="RmlC-like_jellyroll"/>
</dbReference>
<comment type="pathway">
    <text evidence="1">Carbohydrate degradation; glycolysis; D-glyceraldehyde 3-phosphate and glycerone phosphate from D-glucose: step 2/4.</text>
</comment>
<organism evidence="8 9">
    <name type="scientific">Candidatus Fervidibacter japonicus</name>
    <dbReference type="NCBI Taxonomy" id="2035412"/>
    <lineage>
        <taxon>Bacteria</taxon>
        <taxon>Candidatus Fervidibacterota</taxon>
        <taxon>Candidatus Fervidibacter</taxon>
    </lineage>
</organism>
<dbReference type="AlphaFoldDB" id="A0A2H5XCM9"/>
<protein>
    <recommendedName>
        <fullName evidence="3">glucose-6-phosphate isomerase</fullName>
        <ecNumber evidence="3">5.3.1.9</ecNumber>
    </recommendedName>
</protein>
<accession>A0A2H5XCM9</accession>
<evidence type="ECO:0000256" key="6">
    <source>
        <dbReference type="ARBA" id="ARBA00029321"/>
    </source>
</evidence>
<dbReference type="GO" id="GO:0004347">
    <property type="term" value="F:glucose-6-phosphate isomerase activity"/>
    <property type="evidence" value="ECO:0007669"/>
    <property type="project" value="UniProtKB-EC"/>
</dbReference>
<keyword evidence="4" id="KW-0312">Gluconeogenesis</keyword>
<name>A0A2H5XCM9_9BACT</name>
<reference evidence="9" key="1">
    <citation type="submission" date="2017-09" db="EMBL/GenBank/DDBJ databases">
        <title>Metaegenomics of thermophilic ammonia-oxidizing enrichment culture.</title>
        <authorList>
            <person name="Kato S."/>
            <person name="Suzuki K."/>
        </authorList>
    </citation>
    <scope>NUCLEOTIDE SEQUENCE [LARGE SCALE GENOMIC DNA]</scope>
</reference>
<evidence type="ECO:0000256" key="2">
    <source>
        <dbReference type="ARBA" id="ARBA00006542"/>
    </source>
</evidence>
<sequence length="265" mass="29434">MLDLSEKVGLPVRLVQSEGGWQLQLNEPLRHEPPQGRRIGDMKAVLKNPAADTPPTLYWMYRDVRLPEHEKHIAASGLRYDLTLFNPGVLSVGGVPQDGDEWNKAAGHYHPYTATGVTFPEVYEVVHGRGLFLLQFVDDIFAIPPKVTRFVIVEVQAGDVVVIPPNCAHPTIVLGDEPLVTANWVARAFDSQYTPIKLMRGVAYYIVKRGDGYAVERNPAYPDAPTPEFVRASALDPRGVPTDEPTYHAFLRSPDAFAFLVRPKG</sequence>
<comment type="similarity">
    <text evidence="2">Belongs to the archaeal-type GPI family.</text>
</comment>
<dbReference type="UniPathway" id="UPA00109">
    <property type="reaction ID" value="UER00181"/>
</dbReference>
<evidence type="ECO:0000313" key="8">
    <source>
        <dbReference type="EMBL" id="GBC98925.1"/>
    </source>
</evidence>
<proteinExistence type="inferred from homology"/>
<dbReference type="InterPro" id="IPR010551">
    <property type="entry name" value="G6P_isomerase_prok"/>
</dbReference>
<keyword evidence="8" id="KW-0413">Isomerase</keyword>
<dbReference type="GO" id="GO:0005737">
    <property type="term" value="C:cytoplasm"/>
    <property type="evidence" value="ECO:0007669"/>
    <property type="project" value="InterPro"/>
</dbReference>
<dbReference type="CDD" id="cd02218">
    <property type="entry name" value="cupin_PGI"/>
    <property type="match status" value="1"/>
</dbReference>
<dbReference type="GO" id="GO:0006094">
    <property type="term" value="P:gluconeogenesis"/>
    <property type="evidence" value="ECO:0007669"/>
    <property type="project" value="UniProtKB-KW"/>
</dbReference>
<feature type="domain" description="Glucose-6-phosphate isomerase prokaryote" evidence="7">
    <location>
        <begin position="37"/>
        <end position="218"/>
    </location>
</feature>
<evidence type="ECO:0000256" key="5">
    <source>
        <dbReference type="ARBA" id="ARBA00023152"/>
    </source>
</evidence>
<keyword evidence="5" id="KW-0324">Glycolysis</keyword>
<evidence type="ECO:0000256" key="1">
    <source>
        <dbReference type="ARBA" id="ARBA00004926"/>
    </source>
</evidence>
<dbReference type="Gene3D" id="2.60.120.10">
    <property type="entry name" value="Jelly Rolls"/>
    <property type="match status" value="1"/>
</dbReference>
<evidence type="ECO:0000256" key="4">
    <source>
        <dbReference type="ARBA" id="ARBA00022432"/>
    </source>
</evidence>
<dbReference type="InterPro" id="IPR011051">
    <property type="entry name" value="RmlC_Cupin_sf"/>
</dbReference>
<dbReference type="GO" id="GO:0006096">
    <property type="term" value="P:glycolytic process"/>
    <property type="evidence" value="ECO:0007669"/>
    <property type="project" value="UniProtKB-UniPathway"/>
</dbReference>
<evidence type="ECO:0000256" key="3">
    <source>
        <dbReference type="ARBA" id="ARBA00011952"/>
    </source>
</evidence>
<gene>
    <name evidence="8" type="primary">pgiA</name>
    <name evidence="8" type="ORF">HRbin17_01444</name>
</gene>